<dbReference type="InterPro" id="IPR012347">
    <property type="entry name" value="Ferritin-like"/>
</dbReference>
<evidence type="ECO:0000313" key="3">
    <source>
        <dbReference type="EMBL" id="KNH28348.1"/>
    </source>
</evidence>
<dbReference type="Proteomes" id="UP000036955">
    <property type="component" value="Unassembled WGS sequence"/>
</dbReference>
<comment type="caution">
    <text evidence="3">The sequence shown here is derived from an EMBL/GenBank/DDBJ whole genome shotgun (WGS) entry which is preliminary data.</text>
</comment>
<dbReference type="Gene3D" id="1.20.1260.10">
    <property type="match status" value="1"/>
</dbReference>
<dbReference type="Pfam" id="PF13628">
    <property type="entry name" value="DUF4142"/>
    <property type="match status" value="1"/>
</dbReference>
<dbReference type="OrthoDB" id="118677at2"/>
<evidence type="ECO:0000313" key="4">
    <source>
        <dbReference type="Proteomes" id="UP000036955"/>
    </source>
</evidence>
<feature type="domain" description="DUF4142" evidence="2">
    <location>
        <begin position="27"/>
        <end position="166"/>
    </location>
</feature>
<dbReference type="PATRIC" id="fig|317.197.peg.611"/>
<accession>A0A0L1MIQ4</accession>
<name>A0A0L1MIQ4_PSESX</name>
<sequence length="173" mass="18854">MDGFNLRHLALTVALSTSMGTAFAATSNDFVDDAAEGGIAEVETSKLALEKSSSADVKAFANMMVTDHSKANEELAALAKKHDIEMPDTTTVVKQAKEKILDLRDESFDTAYANNQVKAHEETIERFKKEANTVTDDKTKGATDLKAFAQKMLPALEKHLDMAKKLQAAHPDK</sequence>
<evidence type="ECO:0000256" key="1">
    <source>
        <dbReference type="SAM" id="SignalP"/>
    </source>
</evidence>
<dbReference type="InterPro" id="IPR025419">
    <property type="entry name" value="DUF4142"/>
</dbReference>
<dbReference type="EMBL" id="LFQK01000013">
    <property type="protein sequence ID" value="KNH28348.1"/>
    <property type="molecule type" value="Genomic_DNA"/>
</dbReference>
<protein>
    <submittedName>
        <fullName evidence="3">Membrane protein</fullName>
    </submittedName>
</protein>
<gene>
    <name evidence="3" type="ORF">ACS77_07395</name>
</gene>
<evidence type="ECO:0000259" key="2">
    <source>
        <dbReference type="Pfam" id="PF13628"/>
    </source>
</evidence>
<organism evidence="3 4">
    <name type="scientific">Pseudomonas syringae</name>
    <dbReference type="NCBI Taxonomy" id="317"/>
    <lineage>
        <taxon>Bacteria</taxon>
        <taxon>Pseudomonadati</taxon>
        <taxon>Pseudomonadota</taxon>
        <taxon>Gammaproteobacteria</taxon>
        <taxon>Pseudomonadales</taxon>
        <taxon>Pseudomonadaceae</taxon>
        <taxon>Pseudomonas</taxon>
    </lineage>
</organism>
<feature type="signal peptide" evidence="1">
    <location>
        <begin position="1"/>
        <end position="24"/>
    </location>
</feature>
<proteinExistence type="predicted"/>
<keyword evidence="1" id="KW-0732">Signal</keyword>
<reference evidence="3 4" key="1">
    <citation type="submission" date="2015-06" db="EMBL/GenBank/DDBJ databases">
        <authorList>
            <person name="Hoefler B.C."/>
            <person name="Straight P.D."/>
        </authorList>
    </citation>
    <scope>NUCLEOTIDE SEQUENCE [LARGE SCALE GENOMIC DNA]</scope>
    <source>
        <strain evidence="3 4">Riq4</strain>
    </source>
</reference>
<feature type="chain" id="PRO_5005556593" evidence="1">
    <location>
        <begin position="25"/>
        <end position="173"/>
    </location>
</feature>
<dbReference type="PANTHER" id="PTHR38593">
    <property type="entry name" value="BLR2558 PROTEIN"/>
    <property type="match status" value="1"/>
</dbReference>
<dbReference type="PANTHER" id="PTHR38593:SF1">
    <property type="entry name" value="BLR2558 PROTEIN"/>
    <property type="match status" value="1"/>
</dbReference>
<dbReference type="AlphaFoldDB" id="A0A0L1MIQ4"/>